<comment type="caution">
    <text evidence="1">The sequence shown here is derived from an EMBL/GenBank/DDBJ whole genome shotgun (WGS) entry which is preliminary data.</text>
</comment>
<gene>
    <name evidence="1" type="ORF">MJO28_008365</name>
</gene>
<keyword evidence="2" id="KW-1185">Reference proteome</keyword>
<reference evidence="2" key="1">
    <citation type="journal article" date="2018" name="BMC Genomics">
        <title>Genomic insights into host adaptation between the wheat stripe rust pathogen (Puccinia striiformis f. sp. tritici) and the barley stripe rust pathogen (Puccinia striiformis f. sp. hordei).</title>
        <authorList>
            <person name="Xia C."/>
            <person name="Wang M."/>
            <person name="Yin C."/>
            <person name="Cornejo O.E."/>
            <person name="Hulbert S.H."/>
            <person name="Chen X."/>
        </authorList>
    </citation>
    <scope>NUCLEOTIDE SEQUENCE [LARGE SCALE GENOMIC DNA]</scope>
    <source>
        <strain evidence="2">93-210</strain>
    </source>
</reference>
<name>A0ACC0EB59_9BASI</name>
<evidence type="ECO:0000313" key="1">
    <source>
        <dbReference type="EMBL" id="KAI7949544.1"/>
    </source>
</evidence>
<reference evidence="2" key="2">
    <citation type="journal article" date="2018" name="Mol. Plant Microbe Interact.">
        <title>Genome sequence resources for the wheat stripe rust pathogen (Puccinia striiformis f. sp. tritici) and the barley stripe rust pathogen (Puccinia striiformis f. sp. hordei).</title>
        <authorList>
            <person name="Xia C."/>
            <person name="Wang M."/>
            <person name="Yin C."/>
            <person name="Cornejo O.E."/>
            <person name="Hulbert S.H."/>
            <person name="Chen X."/>
        </authorList>
    </citation>
    <scope>NUCLEOTIDE SEQUENCE [LARGE SCALE GENOMIC DNA]</scope>
    <source>
        <strain evidence="2">93-210</strain>
    </source>
</reference>
<proteinExistence type="predicted"/>
<reference evidence="1 2" key="3">
    <citation type="journal article" date="2022" name="Microbiol. Spectr.">
        <title>Folding features and dynamics of 3D genome architecture in plant fungal pathogens.</title>
        <authorList>
            <person name="Xia C."/>
        </authorList>
    </citation>
    <scope>NUCLEOTIDE SEQUENCE [LARGE SCALE GENOMIC DNA]</scope>
    <source>
        <strain evidence="1 2">93-210</strain>
    </source>
</reference>
<organism evidence="1 2">
    <name type="scientific">Puccinia striiformis f. sp. tritici</name>
    <dbReference type="NCBI Taxonomy" id="168172"/>
    <lineage>
        <taxon>Eukaryota</taxon>
        <taxon>Fungi</taxon>
        <taxon>Dikarya</taxon>
        <taxon>Basidiomycota</taxon>
        <taxon>Pucciniomycotina</taxon>
        <taxon>Pucciniomycetes</taxon>
        <taxon>Pucciniales</taxon>
        <taxon>Pucciniaceae</taxon>
        <taxon>Puccinia</taxon>
    </lineage>
</organism>
<dbReference type="EMBL" id="CM045872">
    <property type="protein sequence ID" value="KAI7949544.1"/>
    <property type="molecule type" value="Genomic_DNA"/>
</dbReference>
<dbReference type="Proteomes" id="UP001060170">
    <property type="component" value="Chromosome 8"/>
</dbReference>
<protein>
    <submittedName>
        <fullName evidence="1">Uncharacterized protein</fullName>
    </submittedName>
</protein>
<evidence type="ECO:0000313" key="2">
    <source>
        <dbReference type="Proteomes" id="UP001060170"/>
    </source>
</evidence>
<feature type="non-terminal residue" evidence="1">
    <location>
        <position position="1"/>
    </location>
</feature>
<sequence>YTELRCSRKEQPASNGFSTLRSSIDQNLISSWAETAPDTFKLLLGVLLTDVPVTYHTWGKLNAKGTNCMVICHLLTGSADVKDWWGLLVGPGLVFDLTLYFIFCANTRGSPYGCASPVPINPKTEKWGPEFPSTKMRDDVNL</sequence>
<accession>A0ACC0EB59</accession>